<dbReference type="InterPro" id="IPR036397">
    <property type="entry name" value="RNaseH_sf"/>
</dbReference>
<name>A0A914CYB1_9BILA</name>
<accession>A0A914CYB1</accession>
<dbReference type="AlphaFoldDB" id="A0A914CYB1"/>
<dbReference type="PANTHER" id="PTHR47326">
    <property type="entry name" value="TRANSPOSABLE ELEMENT TC3 TRANSPOSASE-LIKE PROTEIN"/>
    <property type="match status" value="1"/>
</dbReference>
<protein>
    <submittedName>
        <fullName evidence="2">Transposase</fullName>
    </submittedName>
</protein>
<proteinExistence type="predicted"/>
<keyword evidence="1" id="KW-1185">Reference proteome</keyword>
<dbReference type="PANTHER" id="PTHR47326:SF1">
    <property type="entry name" value="HTH PSQ-TYPE DOMAIN-CONTAINING PROTEIN"/>
    <property type="match status" value="1"/>
</dbReference>
<dbReference type="Gene3D" id="3.30.420.10">
    <property type="entry name" value="Ribonuclease H-like superfamily/Ribonuclease H"/>
    <property type="match status" value="1"/>
</dbReference>
<dbReference type="WBParaSite" id="ACRNAN_scaffold15626.g13561.t1">
    <property type="protein sequence ID" value="ACRNAN_scaffold15626.g13561.t1"/>
    <property type="gene ID" value="ACRNAN_scaffold15626.g13561"/>
</dbReference>
<reference evidence="2" key="1">
    <citation type="submission" date="2022-11" db="UniProtKB">
        <authorList>
            <consortium name="WormBaseParasite"/>
        </authorList>
    </citation>
    <scope>IDENTIFICATION</scope>
</reference>
<evidence type="ECO:0000313" key="2">
    <source>
        <dbReference type="WBParaSite" id="ACRNAN_scaffold15626.g13561.t1"/>
    </source>
</evidence>
<organism evidence="1 2">
    <name type="scientific">Acrobeloides nanus</name>
    <dbReference type="NCBI Taxonomy" id="290746"/>
    <lineage>
        <taxon>Eukaryota</taxon>
        <taxon>Metazoa</taxon>
        <taxon>Ecdysozoa</taxon>
        <taxon>Nematoda</taxon>
        <taxon>Chromadorea</taxon>
        <taxon>Rhabditida</taxon>
        <taxon>Tylenchina</taxon>
        <taxon>Cephalobomorpha</taxon>
        <taxon>Cephaloboidea</taxon>
        <taxon>Cephalobidae</taxon>
        <taxon>Acrobeloides</taxon>
    </lineage>
</organism>
<evidence type="ECO:0000313" key="1">
    <source>
        <dbReference type="Proteomes" id="UP000887540"/>
    </source>
</evidence>
<sequence>MKHDDLVFVKAFWIWWEGTVCLHFFELHETLEAERYIELLDVVILSACEEVYPDGNCVYQQDGAPAYRDKDTQSFLEERAPQFIRNYECSPDANPCDCRFWAWLKQKVYSKEMPENLEDLKARIREAWDELDTETIRKWLRELRPSREKWKANSAIFQQDL</sequence>
<dbReference type="Proteomes" id="UP000887540">
    <property type="component" value="Unplaced"/>
</dbReference>
<dbReference type="GO" id="GO:0003676">
    <property type="term" value="F:nucleic acid binding"/>
    <property type="evidence" value="ECO:0007669"/>
    <property type="project" value="InterPro"/>
</dbReference>